<proteinExistence type="predicted"/>
<dbReference type="GO" id="GO:0016301">
    <property type="term" value="F:kinase activity"/>
    <property type="evidence" value="ECO:0007669"/>
    <property type="project" value="UniProtKB-KW"/>
</dbReference>
<evidence type="ECO:0000313" key="2">
    <source>
        <dbReference type="Proteomes" id="UP000225023"/>
    </source>
</evidence>
<reference evidence="2" key="1">
    <citation type="journal article" date="2017" name="Genes (Basel)">
        <title>Genome Analysis of a Novel Broad Host Range Proteobacteria Phage Isolated from a Bioreactor Treating Industrial Wastewater.</title>
        <authorList>
            <person name="de Leeuw M."/>
            <person name="Baron M."/>
            <person name="Brenner A."/>
            <person name="Kushmaro A."/>
        </authorList>
    </citation>
    <scope>NUCLEOTIDE SEQUENCE [LARGE SCALE GENOMIC DNA]</scope>
</reference>
<protein>
    <submittedName>
        <fullName evidence="1">Putative serine/threonine-protein kinase</fullName>
    </submittedName>
</protein>
<evidence type="ECO:0000313" key="1">
    <source>
        <dbReference type="EMBL" id="APL99467.1"/>
    </source>
</evidence>
<dbReference type="EMBL" id="KX660669">
    <property type="protein sequence ID" value="APL99467.1"/>
    <property type="molecule type" value="Genomic_DNA"/>
</dbReference>
<dbReference type="Proteomes" id="UP000225023">
    <property type="component" value="Segment"/>
</dbReference>
<keyword evidence="1" id="KW-0418">Kinase</keyword>
<keyword evidence="1" id="KW-0808">Transferase</keyword>
<accession>A0A1L5C056</accession>
<organism evidence="1 2">
    <name type="scientific">Aquamicrobium phage P14</name>
    <dbReference type="NCBI Taxonomy" id="1927013"/>
    <lineage>
        <taxon>Viruses</taxon>
        <taxon>Duplodnaviria</taxon>
        <taxon>Heunggongvirae</taxon>
        <taxon>Uroviricota</taxon>
        <taxon>Caudoviricetes</taxon>
        <taxon>Autographivirales</taxon>
        <taxon>Autonotataviridae</taxon>
        <taxon>Aqualcavirus</taxon>
        <taxon>Aqualcavirus P14</taxon>
    </lineage>
</organism>
<name>A0A1L5C056_9CAUD</name>
<gene>
    <name evidence="1" type="ORF">BB738_0090</name>
</gene>
<sequence length="182" mass="20911">MIDKSELESILTSLCTRWIHRVGGYVNTLDVFTSRDEVNRFLKDRGIHGEYLCLGVGCFSLALLDHLSGKVIKVSINQVDKAPMYWEWCKAHQGEEFVPVIHDTGHLRVMGRELSFVVMDRLYHDSTEYEAAGGYLFFTQWAESQGLGKMGQLDCHGFNVMYSYKDSKLYVTDPLSFPNRRE</sequence>
<keyword evidence="2" id="KW-1185">Reference proteome</keyword>